<dbReference type="GO" id="GO:0003677">
    <property type="term" value="F:DNA binding"/>
    <property type="evidence" value="ECO:0007669"/>
    <property type="project" value="InterPro"/>
</dbReference>
<organism evidence="3 4">
    <name type="scientific">Leptomonas pyrrhocoris</name>
    <name type="common">Firebug parasite</name>
    <dbReference type="NCBI Taxonomy" id="157538"/>
    <lineage>
        <taxon>Eukaryota</taxon>
        <taxon>Discoba</taxon>
        <taxon>Euglenozoa</taxon>
        <taxon>Kinetoplastea</taxon>
        <taxon>Metakinetoplastina</taxon>
        <taxon>Trypanosomatida</taxon>
        <taxon>Trypanosomatidae</taxon>
        <taxon>Leishmaniinae</taxon>
        <taxon>Leptomonas</taxon>
    </lineage>
</organism>
<sequence length="581" mass="64333">MAHGTLYVPLFSHHHWIAGILSSASCDGTGEGLLLRIFDSAPSWAVHRDLWKRVRRIWPAIELEFCPCQRQARDSDDCGIFMTANFFAHHLGITIVPAADLPARLRTFLFAAAQNHPKRDVFLRNISAALLGKPSSLIPAPHQAPATPPPPTALNKLQPAATTDSPLTGCAEGAWEATYESSEPHAWVIGMGYMLSASVLASVADGQYRALIIPAIRQRVTRAGFPTGVPQSVPSALAKLGHTPLHYGVQQPMGPPRILEDVDIRSRRYFFLIRAMEDVPLPASIDEHVFTLGAEHHADVRSRTEQPGHDTVTREVSVASVGLYVLSAPVHTGLPSPVPRRRVDQRAVAQGSPVDDPHGEMDRALNTGLSGPLNWNGRHPEGCACPRDWFIHPGKPPHVSQVAWAAMNPQVRIQHRTWLENLRAMPQDLLSLPLHTAAVELVRRMGCARHWKWSTMARHYASIQAALLQLPLYTNQTRPVDLAREPEWRQAISGARRFERESEPQPPVPLSVEEYKRVLTAVRVDPESDAFLVLMWACAARPGDVTNLLVKDIHFAEEVAPRSVRMQVTVRRGKGARFRGP</sequence>
<name>A0A0M9FXJ6_LEPPY</name>
<gene>
    <name evidence="3" type="ORF">ABB37_06754</name>
</gene>
<dbReference type="PROSITE" id="PS51898">
    <property type="entry name" value="TYR_RECOMBINASE"/>
    <property type="match status" value="1"/>
</dbReference>
<dbReference type="GeneID" id="26907040"/>
<reference evidence="3 4" key="1">
    <citation type="submission" date="2015-07" db="EMBL/GenBank/DDBJ databases">
        <title>High-quality genome of monoxenous trypanosomatid Leptomonas pyrrhocoris.</title>
        <authorList>
            <person name="Flegontov P."/>
            <person name="Butenko A."/>
            <person name="Firsov S."/>
            <person name="Vlcek C."/>
            <person name="Logacheva M.D."/>
            <person name="Field M."/>
            <person name="Filatov D."/>
            <person name="Flegontova O."/>
            <person name="Gerasimov E."/>
            <person name="Jackson A.P."/>
            <person name="Kelly S."/>
            <person name="Opperdoes F."/>
            <person name="O'Reilly A."/>
            <person name="Votypka J."/>
            <person name="Yurchenko V."/>
            <person name="Lukes J."/>
        </authorList>
    </citation>
    <scope>NUCLEOTIDE SEQUENCE [LARGE SCALE GENOMIC DNA]</scope>
    <source>
        <strain evidence="3">H10</strain>
    </source>
</reference>
<dbReference type="InterPro" id="IPR002104">
    <property type="entry name" value="Integrase_catalytic"/>
</dbReference>
<dbReference type="SUPFAM" id="SSF56349">
    <property type="entry name" value="DNA breaking-rejoining enzymes"/>
    <property type="match status" value="1"/>
</dbReference>
<dbReference type="Gene3D" id="1.10.443.10">
    <property type="entry name" value="Intergrase catalytic core"/>
    <property type="match status" value="1"/>
</dbReference>
<evidence type="ECO:0000313" key="3">
    <source>
        <dbReference type="EMBL" id="KPA77989.1"/>
    </source>
</evidence>
<dbReference type="InterPro" id="IPR013762">
    <property type="entry name" value="Integrase-like_cat_sf"/>
</dbReference>
<keyword evidence="4" id="KW-1185">Reference proteome</keyword>
<dbReference type="EMBL" id="LGTL01000015">
    <property type="protein sequence ID" value="KPA77989.1"/>
    <property type="molecule type" value="Genomic_DNA"/>
</dbReference>
<proteinExistence type="predicted"/>
<dbReference type="InterPro" id="IPR011010">
    <property type="entry name" value="DNA_brk_join_enz"/>
</dbReference>
<dbReference type="AlphaFoldDB" id="A0A0M9FXJ6"/>
<evidence type="ECO:0000313" key="4">
    <source>
        <dbReference type="Proteomes" id="UP000037923"/>
    </source>
</evidence>
<comment type="caution">
    <text evidence="3">The sequence shown here is derived from an EMBL/GenBank/DDBJ whole genome shotgun (WGS) entry which is preliminary data.</text>
</comment>
<feature type="domain" description="Tyr recombinase" evidence="2">
    <location>
        <begin position="505"/>
        <end position="581"/>
    </location>
</feature>
<keyword evidence="1" id="KW-0233">DNA recombination</keyword>
<evidence type="ECO:0000259" key="2">
    <source>
        <dbReference type="PROSITE" id="PS51898"/>
    </source>
</evidence>
<dbReference type="RefSeq" id="XP_015656428.1">
    <property type="nucleotide sequence ID" value="XM_015805135.1"/>
</dbReference>
<dbReference type="GO" id="GO:0006310">
    <property type="term" value="P:DNA recombination"/>
    <property type="evidence" value="ECO:0007669"/>
    <property type="project" value="UniProtKB-KW"/>
</dbReference>
<dbReference type="Proteomes" id="UP000037923">
    <property type="component" value="Unassembled WGS sequence"/>
</dbReference>
<evidence type="ECO:0000256" key="1">
    <source>
        <dbReference type="ARBA" id="ARBA00023172"/>
    </source>
</evidence>
<protein>
    <submittedName>
        <fullName evidence="3">TATE DNA Transposon</fullName>
    </submittedName>
</protein>
<dbReference type="GO" id="GO:0015074">
    <property type="term" value="P:DNA integration"/>
    <property type="evidence" value="ECO:0007669"/>
    <property type="project" value="InterPro"/>
</dbReference>
<dbReference type="VEuPathDB" id="TriTrypDB:LpyrH10_15_1640"/>
<accession>A0A0M9FXJ6</accession>